<name>A0A9P7CXJ3_9AGAM</name>
<dbReference type="OrthoDB" id="674604at2759"/>
<feature type="domain" description="Heterokaryon incompatibility" evidence="2">
    <location>
        <begin position="167"/>
        <end position="262"/>
    </location>
</feature>
<evidence type="ECO:0000313" key="3">
    <source>
        <dbReference type="EMBL" id="KAG1768081.1"/>
    </source>
</evidence>
<evidence type="ECO:0000259" key="2">
    <source>
        <dbReference type="Pfam" id="PF06985"/>
    </source>
</evidence>
<comment type="caution">
    <text evidence="3">The sequence shown here is derived from an EMBL/GenBank/DDBJ whole genome shotgun (WGS) entry which is preliminary data.</text>
</comment>
<feature type="region of interest" description="Disordered" evidence="1">
    <location>
        <begin position="21"/>
        <end position="96"/>
    </location>
</feature>
<proteinExistence type="predicted"/>
<protein>
    <recommendedName>
        <fullName evidence="2">Heterokaryon incompatibility domain-containing protein</fullName>
    </recommendedName>
</protein>
<accession>A0A9P7CXJ3</accession>
<dbReference type="InterPro" id="IPR010730">
    <property type="entry name" value="HET"/>
</dbReference>
<sequence>MAPFSISSHNVLSDAFRTTLHRSSHSNTLATRSDSDGSVDHSNFQVDTSSSVTESSAPDSNDTEVQSPLPAVTSPQVEVPFTSSYQQPLSDEAKTKKQEELFDSVIDDKLGTIPVRLIDTASGKLCSTGELCAHFKESRGYTEIQTKVLRANEKAMKAAVDAFFEFAMFSHRWSTTIDDEPTYDHIKGEESIYDLQTPPGIDKLQQFCKVSKENQFRWAWSDTCCINKTNNVELQESIISMFSWYRLSSVTIVYLSDVTDEKSFRNSVWFTRGWTLQELIAPRLVWFYKKDWTPYIDSKQNHKEDPQVVKIISETTSIDQTVLNQFVPGLRDVGSDEVKKRMSWLASRKTAKIEDMAYCMMGIFGVHMPVMYGERKNAFVRLQKEIMNLTDDLSLFDWVGEPSELHSYFASHPRCFANPPAGPRRSSSKLSHIRLFQASKAFASAVGSTAVISIKKLLLDPPHGHFIANGKMNMPLFVHEVTKLIPADATGPPTLNDDGFIDYLVKAEGLAEVKITTHKLLPTTIKGEYLPCYRLVRMWDLNLIPPEDAVKKADEETGSGSGDGDGERHEGFIHTPHWLDRSEVLSPMATAVTAAVSHNAVVMFMSRLQEPFVAQLLIQRKQRGPYERVGTRERLIVAPSSGSITFRGIKILSVR</sequence>
<organism evidence="3 4">
    <name type="scientific">Suillus placidus</name>
    <dbReference type="NCBI Taxonomy" id="48579"/>
    <lineage>
        <taxon>Eukaryota</taxon>
        <taxon>Fungi</taxon>
        <taxon>Dikarya</taxon>
        <taxon>Basidiomycota</taxon>
        <taxon>Agaricomycotina</taxon>
        <taxon>Agaricomycetes</taxon>
        <taxon>Agaricomycetidae</taxon>
        <taxon>Boletales</taxon>
        <taxon>Suillineae</taxon>
        <taxon>Suillaceae</taxon>
        <taxon>Suillus</taxon>
    </lineage>
</organism>
<dbReference type="PANTHER" id="PTHR10622">
    <property type="entry name" value="HET DOMAIN-CONTAINING PROTEIN"/>
    <property type="match status" value="1"/>
</dbReference>
<feature type="compositionally biased region" description="Polar residues" evidence="1">
    <location>
        <begin position="73"/>
        <end position="89"/>
    </location>
</feature>
<evidence type="ECO:0000313" key="4">
    <source>
        <dbReference type="Proteomes" id="UP000714275"/>
    </source>
</evidence>
<evidence type="ECO:0000256" key="1">
    <source>
        <dbReference type="SAM" id="MobiDB-lite"/>
    </source>
</evidence>
<dbReference type="EMBL" id="JABBWD010000081">
    <property type="protein sequence ID" value="KAG1768081.1"/>
    <property type="molecule type" value="Genomic_DNA"/>
</dbReference>
<dbReference type="Pfam" id="PF06985">
    <property type="entry name" value="HET"/>
    <property type="match status" value="1"/>
</dbReference>
<dbReference type="AlphaFoldDB" id="A0A9P7CXJ3"/>
<keyword evidence="4" id="KW-1185">Reference proteome</keyword>
<feature type="compositionally biased region" description="Polar residues" evidence="1">
    <location>
        <begin position="40"/>
        <end position="66"/>
    </location>
</feature>
<dbReference type="Proteomes" id="UP000714275">
    <property type="component" value="Unassembled WGS sequence"/>
</dbReference>
<dbReference type="PANTHER" id="PTHR10622:SF10">
    <property type="entry name" value="HET DOMAIN-CONTAINING PROTEIN"/>
    <property type="match status" value="1"/>
</dbReference>
<gene>
    <name evidence="3" type="ORF">EV702DRAFT_740387</name>
</gene>
<reference evidence="3" key="1">
    <citation type="journal article" date="2020" name="New Phytol.">
        <title>Comparative genomics reveals dynamic genome evolution in host specialist ectomycorrhizal fungi.</title>
        <authorList>
            <person name="Lofgren L.A."/>
            <person name="Nguyen N.H."/>
            <person name="Vilgalys R."/>
            <person name="Ruytinx J."/>
            <person name="Liao H.L."/>
            <person name="Branco S."/>
            <person name="Kuo A."/>
            <person name="LaButti K."/>
            <person name="Lipzen A."/>
            <person name="Andreopoulos W."/>
            <person name="Pangilinan J."/>
            <person name="Riley R."/>
            <person name="Hundley H."/>
            <person name="Na H."/>
            <person name="Barry K."/>
            <person name="Grigoriev I.V."/>
            <person name="Stajich J.E."/>
            <person name="Kennedy P.G."/>
        </authorList>
    </citation>
    <scope>NUCLEOTIDE SEQUENCE</scope>
    <source>
        <strain evidence="3">DOB743</strain>
    </source>
</reference>